<gene>
    <name evidence="3" type="ORF">NW762_013251</name>
</gene>
<feature type="compositionally biased region" description="Polar residues" evidence="1">
    <location>
        <begin position="110"/>
        <end position="119"/>
    </location>
</feature>
<accession>A0A9W8RNR3</accession>
<dbReference type="Pfam" id="PF00004">
    <property type="entry name" value="AAA"/>
    <property type="match status" value="1"/>
</dbReference>
<dbReference type="AlphaFoldDB" id="A0A9W8RNR3"/>
<dbReference type="PANTHER" id="PTHR46411">
    <property type="entry name" value="FAMILY ATPASE, PUTATIVE-RELATED"/>
    <property type="match status" value="1"/>
</dbReference>
<dbReference type="InterPro" id="IPR056599">
    <property type="entry name" value="AAA_lid_fung"/>
</dbReference>
<proteinExistence type="predicted"/>
<dbReference type="PANTHER" id="PTHR46411:SF4">
    <property type="entry name" value="AAA+ ATPASE DOMAIN-CONTAINING PROTEIN"/>
    <property type="match status" value="1"/>
</dbReference>
<feature type="region of interest" description="Disordered" evidence="1">
    <location>
        <begin position="480"/>
        <end position="503"/>
    </location>
</feature>
<sequence length="914" mass="104220">MNDKPPERKVENNGLIMVENENTPEVEREKEAEHNGTQDDKSDTKQTESSPDNADDSRQKGGLLFDTKLYCHENGRSHGSLWEFGLNECPLCDADLFPPAAKKGRRGSDDTASNDTAVSGKTKATRSSEDAKQQRPEVLYTIQYLDSGDKPIGNESCEGVFDVSNIRQNTGSAFEIVTVLRTSIPTEHNQEPYQADQLMRKGILNNPNVILKLATTRLTIYSATILQLLRRYVRYYPATSLDSVALQLDEPFSLIAHHYNELDTYRKAHKGREILEDGEKQNIVDEDATEMKHLEFLLGHFERIVMDDVRKEQALYAVGTCTFRMLWLLYKPGITVYFESDGHLAAYVVQSVKTDPTILSTVSTKRHKSYRVKVWSLEFDGKYVGRVDRSITIGPFEGERPITSLKLIPCEMFDREDGGKWKNTLEQNGKKWYELLPGGQVQYSGPVLDENKTQLDGRVYIDHVSYSTYSIEIRPGFPIDTTDSDSDEDIQFSSARGPVRRRIRPPGSALKSKFVRDMGGGQLSKCQCEDCRGLRPHPPHGFPWVNYDILDPTVDKDLTLPGAPEGPRHRYLLCGRLLKGFDLKSRTWVKLDVAYCKPPRPNLRAIDTLVMPSERKDMIKALIQKFTSNGPGKSHHQAWKADYIENKGDGRIFLLHGSPGVGKTYTAECIAEYTERPLLSLTVGDIGTDEVKMEQQLSKWFQLAEKWGAVMLIDEADVYLERRQVTDLKRNSLVAGRAFPLISLRLRSGSDEFSVFLRCIEYYRGVLFLTTNRVGQFDDAFISRIHVIIHYEKLTAEGRMKIWKQFFDKLDNDREDFKTTRRAKDYVLGDGEISQMEWNGREIRNAFQTAVALADYRFLQNRDSSNREQPTLDQRDFEQVCAMMQQFKSYLINVHNMDEGQRAFNAGSRAIAES</sequence>
<dbReference type="InterPro" id="IPR054289">
    <property type="entry name" value="DUF7025"/>
</dbReference>
<dbReference type="Proteomes" id="UP001152049">
    <property type="component" value="Unassembled WGS sequence"/>
</dbReference>
<dbReference type="SMART" id="SM00382">
    <property type="entry name" value="AAA"/>
    <property type="match status" value="1"/>
</dbReference>
<evidence type="ECO:0000259" key="2">
    <source>
        <dbReference type="SMART" id="SM00382"/>
    </source>
</evidence>
<feature type="region of interest" description="Disordered" evidence="1">
    <location>
        <begin position="1"/>
        <end position="60"/>
    </location>
</feature>
<evidence type="ECO:0000313" key="3">
    <source>
        <dbReference type="EMBL" id="KAJ4247113.1"/>
    </source>
</evidence>
<evidence type="ECO:0000313" key="4">
    <source>
        <dbReference type="Proteomes" id="UP001152049"/>
    </source>
</evidence>
<dbReference type="EMBL" id="JAOQAZ010000040">
    <property type="protein sequence ID" value="KAJ4247113.1"/>
    <property type="molecule type" value="Genomic_DNA"/>
</dbReference>
<name>A0A9W8RNR3_9HYPO</name>
<reference evidence="3" key="1">
    <citation type="submission" date="2022-09" db="EMBL/GenBank/DDBJ databases">
        <title>Fusarium specimens isolated from Avocado Roots.</title>
        <authorList>
            <person name="Stajich J."/>
            <person name="Roper C."/>
            <person name="Heimlech-Rivalta G."/>
        </authorList>
    </citation>
    <scope>NUCLEOTIDE SEQUENCE</scope>
    <source>
        <strain evidence="3">CF00136</strain>
    </source>
</reference>
<organism evidence="3 4">
    <name type="scientific">Fusarium torreyae</name>
    <dbReference type="NCBI Taxonomy" id="1237075"/>
    <lineage>
        <taxon>Eukaryota</taxon>
        <taxon>Fungi</taxon>
        <taxon>Dikarya</taxon>
        <taxon>Ascomycota</taxon>
        <taxon>Pezizomycotina</taxon>
        <taxon>Sordariomycetes</taxon>
        <taxon>Hypocreomycetidae</taxon>
        <taxon>Hypocreales</taxon>
        <taxon>Nectriaceae</taxon>
        <taxon>Fusarium</taxon>
    </lineage>
</organism>
<dbReference type="GO" id="GO:0016887">
    <property type="term" value="F:ATP hydrolysis activity"/>
    <property type="evidence" value="ECO:0007669"/>
    <property type="project" value="InterPro"/>
</dbReference>
<dbReference type="OrthoDB" id="10042665at2759"/>
<dbReference type="InterPro" id="IPR027417">
    <property type="entry name" value="P-loop_NTPase"/>
</dbReference>
<feature type="compositionally biased region" description="Basic and acidic residues" evidence="1">
    <location>
        <begin position="25"/>
        <end position="46"/>
    </location>
</feature>
<feature type="compositionally biased region" description="Basic and acidic residues" evidence="1">
    <location>
        <begin position="1"/>
        <end position="11"/>
    </location>
</feature>
<dbReference type="SUPFAM" id="SSF52540">
    <property type="entry name" value="P-loop containing nucleoside triphosphate hydrolases"/>
    <property type="match status" value="1"/>
</dbReference>
<dbReference type="InterPro" id="IPR003593">
    <property type="entry name" value="AAA+_ATPase"/>
</dbReference>
<dbReference type="InterPro" id="IPR003959">
    <property type="entry name" value="ATPase_AAA_core"/>
</dbReference>
<protein>
    <recommendedName>
        <fullName evidence="2">AAA+ ATPase domain-containing protein</fullName>
    </recommendedName>
</protein>
<comment type="caution">
    <text evidence="3">The sequence shown here is derived from an EMBL/GenBank/DDBJ whole genome shotgun (WGS) entry which is preliminary data.</text>
</comment>
<feature type="domain" description="AAA+ ATPase" evidence="2">
    <location>
        <begin position="649"/>
        <end position="795"/>
    </location>
</feature>
<dbReference type="Gene3D" id="3.40.50.300">
    <property type="entry name" value="P-loop containing nucleotide triphosphate hydrolases"/>
    <property type="match status" value="1"/>
</dbReference>
<feature type="region of interest" description="Disordered" evidence="1">
    <location>
        <begin position="102"/>
        <end position="134"/>
    </location>
</feature>
<evidence type="ECO:0000256" key="1">
    <source>
        <dbReference type="SAM" id="MobiDB-lite"/>
    </source>
</evidence>
<dbReference type="Pfam" id="PF23232">
    <property type="entry name" value="AAA_lid_13"/>
    <property type="match status" value="1"/>
</dbReference>
<keyword evidence="4" id="KW-1185">Reference proteome</keyword>
<dbReference type="GO" id="GO:0005524">
    <property type="term" value="F:ATP binding"/>
    <property type="evidence" value="ECO:0007669"/>
    <property type="project" value="InterPro"/>
</dbReference>
<dbReference type="Pfam" id="PF22942">
    <property type="entry name" value="DUF7025"/>
    <property type="match status" value="1"/>
</dbReference>